<feature type="transmembrane region" description="Helical" evidence="2">
    <location>
        <begin position="140"/>
        <end position="163"/>
    </location>
</feature>
<dbReference type="Proteomes" id="UP001140949">
    <property type="component" value="Unassembled WGS sequence"/>
</dbReference>
<keyword evidence="4" id="KW-1185">Reference proteome</keyword>
<reference evidence="3" key="2">
    <citation type="submission" date="2023-04" db="EMBL/GenBank/DDBJ databases">
        <authorList>
            <person name="Bruccoleri R.E."/>
            <person name="Oakeley E.J."/>
            <person name="Faust A.-M."/>
            <person name="Dessus-Babus S."/>
            <person name="Altorfer M."/>
            <person name="Burckhardt D."/>
            <person name="Oertli M."/>
            <person name="Naumann U."/>
            <person name="Petersen F."/>
            <person name="Wong J."/>
        </authorList>
    </citation>
    <scope>NUCLEOTIDE SEQUENCE</scope>
    <source>
        <strain evidence="3">GSM-AAB239-AS_SAM_17_03QT</strain>
        <tissue evidence="3">Leaf</tissue>
    </source>
</reference>
<evidence type="ECO:0000256" key="1">
    <source>
        <dbReference type="SAM" id="MobiDB-lite"/>
    </source>
</evidence>
<evidence type="ECO:0000256" key="2">
    <source>
        <dbReference type="SAM" id="Phobius"/>
    </source>
</evidence>
<sequence length="164" mass="18757">MSTGAPPSSKPPRRCNRWLRSRPPPPFSQILSTSLGAAVPCHIPSSSRLSSTRSRRRPPRSVVDRHRSGSQDSDPPSLRHASDRAFARTQLLFQRLVFAAELGESFAGEVITTTMQYYSRATKPRQVSGRLHGACDCIRILQLFILLYFWRLYFWISLLYIYFI</sequence>
<protein>
    <submittedName>
        <fullName evidence="3">Uncharacterized protein</fullName>
    </submittedName>
</protein>
<evidence type="ECO:0000313" key="4">
    <source>
        <dbReference type="Proteomes" id="UP001140949"/>
    </source>
</evidence>
<name>A0AAX6HUH7_IRIPA</name>
<proteinExistence type="predicted"/>
<dbReference type="AlphaFoldDB" id="A0AAX6HUH7"/>
<dbReference type="EMBL" id="JANAVB010006598">
    <property type="protein sequence ID" value="KAJ6844700.1"/>
    <property type="molecule type" value="Genomic_DNA"/>
</dbReference>
<keyword evidence="2" id="KW-0472">Membrane</keyword>
<gene>
    <name evidence="3" type="ORF">M6B38_291160</name>
</gene>
<feature type="region of interest" description="Disordered" evidence="1">
    <location>
        <begin position="1"/>
        <end position="80"/>
    </location>
</feature>
<reference evidence="3" key="1">
    <citation type="journal article" date="2023" name="GigaByte">
        <title>Genome assembly of the bearded iris, Iris pallida Lam.</title>
        <authorList>
            <person name="Bruccoleri R.E."/>
            <person name="Oakeley E.J."/>
            <person name="Faust A.M.E."/>
            <person name="Altorfer M."/>
            <person name="Dessus-Babus S."/>
            <person name="Burckhardt D."/>
            <person name="Oertli M."/>
            <person name="Naumann U."/>
            <person name="Petersen F."/>
            <person name="Wong J."/>
        </authorList>
    </citation>
    <scope>NUCLEOTIDE SEQUENCE</scope>
    <source>
        <strain evidence="3">GSM-AAB239-AS_SAM_17_03QT</strain>
    </source>
</reference>
<keyword evidence="2" id="KW-1133">Transmembrane helix</keyword>
<keyword evidence="2" id="KW-0812">Transmembrane</keyword>
<accession>A0AAX6HUH7</accession>
<organism evidence="3 4">
    <name type="scientific">Iris pallida</name>
    <name type="common">Sweet iris</name>
    <dbReference type="NCBI Taxonomy" id="29817"/>
    <lineage>
        <taxon>Eukaryota</taxon>
        <taxon>Viridiplantae</taxon>
        <taxon>Streptophyta</taxon>
        <taxon>Embryophyta</taxon>
        <taxon>Tracheophyta</taxon>
        <taxon>Spermatophyta</taxon>
        <taxon>Magnoliopsida</taxon>
        <taxon>Liliopsida</taxon>
        <taxon>Asparagales</taxon>
        <taxon>Iridaceae</taxon>
        <taxon>Iridoideae</taxon>
        <taxon>Irideae</taxon>
        <taxon>Iris</taxon>
    </lineage>
</organism>
<feature type="compositionally biased region" description="Basic residues" evidence="1">
    <location>
        <begin position="11"/>
        <end position="20"/>
    </location>
</feature>
<comment type="caution">
    <text evidence="3">The sequence shown here is derived from an EMBL/GenBank/DDBJ whole genome shotgun (WGS) entry which is preliminary data.</text>
</comment>
<evidence type="ECO:0000313" key="3">
    <source>
        <dbReference type="EMBL" id="KAJ6844700.1"/>
    </source>
</evidence>